<organism evidence="9 10">
    <name type="scientific">Caulobacter mirabilis</name>
    <dbReference type="NCBI Taxonomy" id="69666"/>
    <lineage>
        <taxon>Bacteria</taxon>
        <taxon>Pseudomonadati</taxon>
        <taxon>Pseudomonadota</taxon>
        <taxon>Alphaproteobacteria</taxon>
        <taxon>Caulobacterales</taxon>
        <taxon>Caulobacteraceae</taxon>
        <taxon>Caulobacter</taxon>
    </lineage>
</organism>
<dbReference type="PANTHER" id="PTHR10359">
    <property type="entry name" value="A/G-SPECIFIC ADENINE GLYCOSYLASE/ENDONUCLEASE III"/>
    <property type="match status" value="1"/>
</dbReference>
<dbReference type="KEGG" id="cmb:CSW64_14695"/>
<dbReference type="GO" id="GO:0051539">
    <property type="term" value="F:4 iron, 4 sulfur cluster binding"/>
    <property type="evidence" value="ECO:0007669"/>
    <property type="project" value="UniProtKB-KW"/>
</dbReference>
<keyword evidence="4" id="KW-0378">Hydrolase</keyword>
<feature type="domain" description="HhH-GPD" evidence="8">
    <location>
        <begin position="41"/>
        <end position="203"/>
    </location>
</feature>
<keyword evidence="3" id="KW-0227">DNA damage</keyword>
<evidence type="ECO:0000313" key="9">
    <source>
        <dbReference type="EMBL" id="ATQ43561.1"/>
    </source>
</evidence>
<evidence type="ECO:0000256" key="1">
    <source>
        <dbReference type="ARBA" id="ARBA00022485"/>
    </source>
</evidence>
<keyword evidence="7" id="KW-0326">Glycosidase</keyword>
<evidence type="ECO:0000256" key="7">
    <source>
        <dbReference type="ARBA" id="ARBA00023295"/>
    </source>
</evidence>
<dbReference type="CDD" id="cd00056">
    <property type="entry name" value="ENDO3c"/>
    <property type="match status" value="1"/>
</dbReference>
<keyword evidence="5" id="KW-0408">Iron</keyword>
<dbReference type="Gene3D" id="1.10.1670.10">
    <property type="entry name" value="Helix-hairpin-Helix base-excision DNA repair enzymes (C-terminal)"/>
    <property type="match status" value="1"/>
</dbReference>
<evidence type="ECO:0000256" key="3">
    <source>
        <dbReference type="ARBA" id="ARBA00022763"/>
    </source>
</evidence>
<dbReference type="InterPro" id="IPR023170">
    <property type="entry name" value="HhH_base_excis_C"/>
</dbReference>
<proteinExistence type="predicted"/>
<dbReference type="InterPro" id="IPR003265">
    <property type="entry name" value="HhH-GPD_domain"/>
</dbReference>
<dbReference type="Pfam" id="PF00730">
    <property type="entry name" value="HhH-GPD"/>
    <property type="match status" value="1"/>
</dbReference>
<dbReference type="GO" id="GO:0019104">
    <property type="term" value="F:DNA N-glycosylase activity"/>
    <property type="evidence" value="ECO:0007669"/>
    <property type="project" value="TreeGrafter"/>
</dbReference>
<keyword evidence="6" id="KW-0411">Iron-sulfur</keyword>
<dbReference type="InterPro" id="IPR011257">
    <property type="entry name" value="DNA_glycosylase"/>
</dbReference>
<dbReference type="SMART" id="SM00478">
    <property type="entry name" value="ENDO3c"/>
    <property type="match status" value="1"/>
</dbReference>
<evidence type="ECO:0000256" key="4">
    <source>
        <dbReference type="ARBA" id="ARBA00022801"/>
    </source>
</evidence>
<sequence length="228" mass="25333">MLPLDPDPMLPRVRLALRGRYGAIGAGRRLPPVDQLVRSEIGGRTLDAVSWPAFEALKARYPNWRRLAVADPAEVEAVIAPVTWAEAKARWLVTALRTLIEWRGAPTLDFLEPLPLETAFRKLKNLTGVGSKVASSVLNFSTFARPILVVDTHLARVGYRLGLASSGKDLDRAHRELMRLTEAAWDAEDLYELHRLVKMFGQEVCTHDQPACHVCPFAGECPSARVVH</sequence>
<evidence type="ECO:0000256" key="2">
    <source>
        <dbReference type="ARBA" id="ARBA00022723"/>
    </source>
</evidence>
<dbReference type="Proteomes" id="UP000228945">
    <property type="component" value="Chromosome"/>
</dbReference>
<evidence type="ECO:0000259" key="8">
    <source>
        <dbReference type="SMART" id="SM00478"/>
    </source>
</evidence>
<protein>
    <recommendedName>
        <fullName evidence="8">HhH-GPD domain-containing protein</fullName>
    </recommendedName>
</protein>
<evidence type="ECO:0000313" key="10">
    <source>
        <dbReference type="Proteomes" id="UP000228945"/>
    </source>
</evidence>
<dbReference type="GO" id="GO:0006285">
    <property type="term" value="P:base-excision repair, AP site formation"/>
    <property type="evidence" value="ECO:0007669"/>
    <property type="project" value="TreeGrafter"/>
</dbReference>
<dbReference type="GO" id="GO:0046872">
    <property type="term" value="F:metal ion binding"/>
    <property type="evidence" value="ECO:0007669"/>
    <property type="project" value="UniProtKB-KW"/>
</dbReference>
<evidence type="ECO:0000256" key="6">
    <source>
        <dbReference type="ARBA" id="ARBA00023014"/>
    </source>
</evidence>
<dbReference type="AlphaFoldDB" id="A0A2D2AZZ6"/>
<keyword evidence="1" id="KW-0004">4Fe-4S</keyword>
<name>A0A2D2AZZ6_9CAUL</name>
<keyword evidence="10" id="KW-1185">Reference proteome</keyword>
<reference evidence="9 10" key="1">
    <citation type="submission" date="2017-10" db="EMBL/GenBank/DDBJ databases">
        <title>Genome sequence of Caulobacter mirabilis FWC38.</title>
        <authorList>
            <person name="Fiebig A."/>
            <person name="Crosson S."/>
        </authorList>
    </citation>
    <scope>NUCLEOTIDE SEQUENCE [LARGE SCALE GENOMIC DNA]</scope>
    <source>
        <strain evidence="9 10">FWC 38</strain>
    </source>
</reference>
<dbReference type="EMBL" id="CP024201">
    <property type="protein sequence ID" value="ATQ43561.1"/>
    <property type="molecule type" value="Genomic_DNA"/>
</dbReference>
<dbReference type="PANTHER" id="PTHR10359:SF18">
    <property type="entry name" value="ENDONUCLEASE III"/>
    <property type="match status" value="1"/>
</dbReference>
<evidence type="ECO:0000256" key="5">
    <source>
        <dbReference type="ARBA" id="ARBA00023004"/>
    </source>
</evidence>
<dbReference type="SUPFAM" id="SSF48150">
    <property type="entry name" value="DNA-glycosylase"/>
    <property type="match status" value="1"/>
</dbReference>
<dbReference type="Gene3D" id="1.10.340.30">
    <property type="entry name" value="Hypothetical protein, domain 2"/>
    <property type="match status" value="1"/>
</dbReference>
<accession>A0A2D2AZZ6</accession>
<keyword evidence="2" id="KW-0479">Metal-binding</keyword>
<gene>
    <name evidence="9" type="ORF">CSW64_14695</name>
</gene>
<dbReference type="PIRSF" id="PIRSF001435">
    <property type="entry name" value="Nth"/>
    <property type="match status" value="1"/>
</dbReference>